<organism evidence="1 2">
    <name type="scientific">candidate division TA06 bacterium DG_26</name>
    <dbReference type="NCBI Taxonomy" id="1703771"/>
    <lineage>
        <taxon>Bacteria</taxon>
        <taxon>Bacteria division TA06</taxon>
    </lineage>
</organism>
<dbReference type="SUPFAM" id="SSF56954">
    <property type="entry name" value="Outer membrane efflux proteins (OEP)"/>
    <property type="match status" value="1"/>
</dbReference>
<dbReference type="AlphaFoldDB" id="A0A0S7WKA9"/>
<accession>A0A0S7WKA9</accession>
<comment type="caution">
    <text evidence="1">The sequence shown here is derived from an EMBL/GenBank/DDBJ whole genome shotgun (WGS) entry which is preliminary data.</text>
</comment>
<proteinExistence type="predicted"/>
<dbReference type="Proteomes" id="UP000051124">
    <property type="component" value="Unassembled WGS sequence"/>
</dbReference>
<evidence type="ECO:0000313" key="2">
    <source>
        <dbReference type="Proteomes" id="UP000051124"/>
    </source>
</evidence>
<sequence>MREWGIYSASLSLLLSLCGEAAVEVTLDEVIERALKNNKLVLLQKQEVERARGGVLESKAGLFPTLSISGTYSRLSDLPELQFATPLFDTLQFEVFDDGG</sequence>
<dbReference type="EMBL" id="LIZT01000019">
    <property type="protein sequence ID" value="KPJ50515.1"/>
    <property type="molecule type" value="Genomic_DNA"/>
</dbReference>
<evidence type="ECO:0000313" key="1">
    <source>
        <dbReference type="EMBL" id="KPJ50515.1"/>
    </source>
</evidence>
<dbReference type="Gene3D" id="1.20.1600.10">
    <property type="entry name" value="Outer membrane efflux proteins (OEP)"/>
    <property type="match status" value="1"/>
</dbReference>
<dbReference type="GO" id="GO:0015562">
    <property type="term" value="F:efflux transmembrane transporter activity"/>
    <property type="evidence" value="ECO:0007669"/>
    <property type="project" value="InterPro"/>
</dbReference>
<evidence type="ECO:0008006" key="3">
    <source>
        <dbReference type="Google" id="ProtNLM"/>
    </source>
</evidence>
<feature type="non-terminal residue" evidence="1">
    <location>
        <position position="100"/>
    </location>
</feature>
<gene>
    <name evidence="1" type="ORF">AMJ40_02610</name>
</gene>
<protein>
    <recommendedName>
        <fullName evidence="3">TolC family protein</fullName>
    </recommendedName>
</protein>
<name>A0A0S7WKA9_UNCT6</name>
<reference evidence="1 2" key="1">
    <citation type="journal article" date="2015" name="Microbiome">
        <title>Genomic resolution of linkages in carbon, nitrogen, and sulfur cycling among widespread estuary sediment bacteria.</title>
        <authorList>
            <person name="Baker B.J."/>
            <person name="Lazar C.S."/>
            <person name="Teske A.P."/>
            <person name="Dick G.J."/>
        </authorList>
    </citation>
    <scope>NUCLEOTIDE SEQUENCE [LARGE SCALE GENOMIC DNA]</scope>
    <source>
        <strain evidence="1">DG_26</strain>
    </source>
</reference>